<dbReference type="AlphaFoldDB" id="A0A3M7Q059"/>
<keyword evidence="2" id="KW-1185">Reference proteome</keyword>
<sequence>MLLYQVNKPNRLVHSLYQEKTNFRLELKRNFKVPEIQNLKKKKKISKSKNPKKFSFKKKVFFSSLKNFFLVTSLPPAVNWVRPYWNNRDIHDIETLTLCYCLRMLGKWVGFLDIEVIPH</sequence>
<reference evidence="1 2" key="1">
    <citation type="journal article" date="2018" name="Sci. Rep.">
        <title>Genomic signatures of local adaptation to the degree of environmental predictability in rotifers.</title>
        <authorList>
            <person name="Franch-Gras L."/>
            <person name="Hahn C."/>
            <person name="Garcia-Roger E.M."/>
            <person name="Carmona M.J."/>
            <person name="Serra M."/>
            <person name="Gomez A."/>
        </authorList>
    </citation>
    <scope>NUCLEOTIDE SEQUENCE [LARGE SCALE GENOMIC DNA]</scope>
    <source>
        <strain evidence="1">HYR1</strain>
    </source>
</reference>
<name>A0A3M7Q059_BRAPC</name>
<protein>
    <submittedName>
        <fullName evidence="1">Uncharacterized protein</fullName>
    </submittedName>
</protein>
<evidence type="ECO:0000313" key="2">
    <source>
        <dbReference type="Proteomes" id="UP000276133"/>
    </source>
</evidence>
<dbReference type="Proteomes" id="UP000276133">
    <property type="component" value="Unassembled WGS sequence"/>
</dbReference>
<proteinExistence type="predicted"/>
<evidence type="ECO:0000313" key="1">
    <source>
        <dbReference type="EMBL" id="RNA04308.1"/>
    </source>
</evidence>
<accession>A0A3M7Q059</accession>
<dbReference type="EMBL" id="REGN01008160">
    <property type="protein sequence ID" value="RNA04308.1"/>
    <property type="molecule type" value="Genomic_DNA"/>
</dbReference>
<organism evidence="1 2">
    <name type="scientific">Brachionus plicatilis</name>
    <name type="common">Marine rotifer</name>
    <name type="synonym">Brachionus muelleri</name>
    <dbReference type="NCBI Taxonomy" id="10195"/>
    <lineage>
        <taxon>Eukaryota</taxon>
        <taxon>Metazoa</taxon>
        <taxon>Spiralia</taxon>
        <taxon>Gnathifera</taxon>
        <taxon>Rotifera</taxon>
        <taxon>Eurotatoria</taxon>
        <taxon>Monogononta</taxon>
        <taxon>Pseudotrocha</taxon>
        <taxon>Ploima</taxon>
        <taxon>Brachionidae</taxon>
        <taxon>Brachionus</taxon>
    </lineage>
</organism>
<comment type="caution">
    <text evidence="1">The sequence shown here is derived from an EMBL/GenBank/DDBJ whole genome shotgun (WGS) entry which is preliminary data.</text>
</comment>
<gene>
    <name evidence="1" type="ORF">BpHYR1_029266</name>
</gene>